<name>A0AAW6A8P6_LACPA</name>
<evidence type="ECO:0000256" key="1">
    <source>
        <dbReference type="SAM" id="SignalP"/>
    </source>
</evidence>
<accession>A0AAW6A8P6</accession>
<proteinExistence type="predicted"/>
<dbReference type="Proteomes" id="UP001212327">
    <property type="component" value="Unassembled WGS sequence"/>
</dbReference>
<organism evidence="2 3">
    <name type="scientific">Lacticaseibacillus paracasei</name>
    <name type="common">Lactobacillus paracasei</name>
    <dbReference type="NCBI Taxonomy" id="1597"/>
    <lineage>
        <taxon>Bacteria</taxon>
        <taxon>Bacillati</taxon>
        <taxon>Bacillota</taxon>
        <taxon>Bacilli</taxon>
        <taxon>Lactobacillales</taxon>
        <taxon>Lactobacillaceae</taxon>
        <taxon>Lacticaseibacillus</taxon>
    </lineage>
</organism>
<feature type="signal peptide" evidence="1">
    <location>
        <begin position="1"/>
        <end position="23"/>
    </location>
</feature>
<keyword evidence="1" id="KW-0732">Signal</keyword>
<dbReference type="EMBL" id="JAQLSF010000002">
    <property type="protein sequence ID" value="MDB1566078.1"/>
    <property type="molecule type" value="Genomic_DNA"/>
</dbReference>
<gene>
    <name evidence="2" type="ORF">PGA78_15225</name>
</gene>
<reference evidence="2 3" key="1">
    <citation type="submission" date="2023-01" db="EMBL/GenBank/DDBJ databases">
        <title>Complete genome sequence of Lacticaseibacillus paracasei SRCM217440 isolated from Makgeolli.</title>
        <authorList>
            <person name="Yang H.-G."/>
            <person name="Jeong S.-J."/>
            <person name="Ha G.-S."/>
            <person name="Yang H.-J."/>
            <person name="Jeong D.-Y."/>
        </authorList>
    </citation>
    <scope>NUCLEOTIDE SEQUENCE [LARGE SCALE GENOMIC DNA]</scope>
    <source>
        <strain evidence="2 3">SRCM217440</strain>
    </source>
</reference>
<sequence length="137" mass="14696">MINKLKLKAIMFFAILFSVVASTGTVVWANSQSVNVSYKTYSSGNGFVSGKSQGVWHYFSNGHKVTLQVKTKSGAGTSTAYLYRSTLLVDPYYGAVTASVGSHTFGTKTDATSGKYYLLFAGGNHDTTQKISGTIHD</sequence>
<evidence type="ECO:0000313" key="3">
    <source>
        <dbReference type="Proteomes" id="UP001212327"/>
    </source>
</evidence>
<protein>
    <recommendedName>
        <fullName evidence="4">Secreted protein</fullName>
    </recommendedName>
</protein>
<evidence type="ECO:0000313" key="2">
    <source>
        <dbReference type="EMBL" id="MDB1566078.1"/>
    </source>
</evidence>
<dbReference type="AlphaFoldDB" id="A0AAW6A8P6"/>
<evidence type="ECO:0008006" key="4">
    <source>
        <dbReference type="Google" id="ProtNLM"/>
    </source>
</evidence>
<comment type="caution">
    <text evidence="2">The sequence shown here is derived from an EMBL/GenBank/DDBJ whole genome shotgun (WGS) entry which is preliminary data.</text>
</comment>
<dbReference type="RefSeq" id="WP_272029377.1">
    <property type="nucleotide sequence ID" value="NZ_JAQLSF010000002.1"/>
</dbReference>
<feature type="chain" id="PRO_5043879673" description="Secreted protein" evidence="1">
    <location>
        <begin position="24"/>
        <end position="137"/>
    </location>
</feature>